<dbReference type="EMBL" id="WGGD01000005">
    <property type="protein sequence ID" value="MUN29034.1"/>
    <property type="molecule type" value="Genomic_DNA"/>
</dbReference>
<accession>A0A6A9QK81</accession>
<protein>
    <recommendedName>
        <fullName evidence="3">HEPN domain-containing protein</fullName>
    </recommendedName>
</protein>
<dbReference type="Proteomes" id="UP000470772">
    <property type="component" value="Unassembled WGS sequence"/>
</dbReference>
<evidence type="ECO:0008006" key="3">
    <source>
        <dbReference type="Google" id="ProtNLM"/>
    </source>
</evidence>
<organism evidence="1 2">
    <name type="scientific">Sulfuracidifex metallicus DSM 6482 = JCM 9184</name>
    <dbReference type="NCBI Taxonomy" id="523847"/>
    <lineage>
        <taxon>Archaea</taxon>
        <taxon>Thermoproteota</taxon>
        <taxon>Thermoprotei</taxon>
        <taxon>Sulfolobales</taxon>
        <taxon>Sulfolobaceae</taxon>
        <taxon>Sulfuracidifex</taxon>
    </lineage>
</organism>
<comment type="caution">
    <text evidence="1">The sequence shown here is derived from an EMBL/GenBank/DDBJ whole genome shotgun (WGS) entry which is preliminary data.</text>
</comment>
<dbReference type="AlphaFoldDB" id="A0A6A9QK81"/>
<proteinExistence type="predicted"/>
<gene>
    <name evidence="1" type="ORF">GC250_06200</name>
</gene>
<evidence type="ECO:0000313" key="1">
    <source>
        <dbReference type="EMBL" id="MUN29034.1"/>
    </source>
</evidence>
<evidence type="ECO:0000313" key="2">
    <source>
        <dbReference type="Proteomes" id="UP000470772"/>
    </source>
</evidence>
<name>A0A6A9QK81_SULME</name>
<dbReference type="OrthoDB" id="41636at2157"/>
<reference evidence="1 2" key="1">
    <citation type="submission" date="2019-10" db="EMBL/GenBank/DDBJ databases">
        <title>Sequencing and Assembly of Multiple Reported Metal-Biooxidizing Members of the Extremely Thermoacidophilic Archaeal Family Sulfolobaceae.</title>
        <authorList>
            <person name="Counts J.A."/>
            <person name="Kelly R.M."/>
        </authorList>
    </citation>
    <scope>NUCLEOTIDE SEQUENCE [LARGE SCALE GENOMIC DNA]</scope>
    <source>
        <strain evidence="1 2">DSM 6482</strain>
    </source>
</reference>
<sequence>MPIRDKETYARMSLRDFIIASCRLEKGELRLSAFRTYKAERRLLQCLAMVHGIHNRNTPCAVPKHDMERTASQLEKLYPGILEMTRKALKLFDQWKLSNPRRKDIVELLLKINFSWISQFLNSKDIEQINQIRDSLLKKERSEHIDV</sequence>
<keyword evidence="2" id="KW-1185">Reference proteome</keyword>